<evidence type="ECO:0000256" key="5">
    <source>
        <dbReference type="SAM" id="Phobius"/>
    </source>
</evidence>
<protein>
    <submittedName>
        <fullName evidence="6">Tetratricopeptide repeat protein</fullName>
    </submittedName>
</protein>
<name>A0A5B9MET5_9BACT</name>
<organism evidence="6 7">
    <name type="scientific">Stieleria maiorica</name>
    <dbReference type="NCBI Taxonomy" id="2795974"/>
    <lineage>
        <taxon>Bacteria</taxon>
        <taxon>Pseudomonadati</taxon>
        <taxon>Planctomycetota</taxon>
        <taxon>Planctomycetia</taxon>
        <taxon>Pirellulales</taxon>
        <taxon>Pirellulaceae</taxon>
        <taxon>Stieleria</taxon>
    </lineage>
</organism>
<keyword evidence="4" id="KW-0175">Coiled coil</keyword>
<keyword evidence="5" id="KW-0472">Membrane</keyword>
<dbReference type="Proteomes" id="UP000321353">
    <property type="component" value="Chromosome"/>
</dbReference>
<evidence type="ECO:0000313" key="6">
    <source>
        <dbReference type="EMBL" id="QEF99608.1"/>
    </source>
</evidence>
<dbReference type="InterPro" id="IPR050498">
    <property type="entry name" value="Ycf3"/>
</dbReference>
<feature type="repeat" description="TPR" evidence="3">
    <location>
        <begin position="1415"/>
        <end position="1448"/>
    </location>
</feature>
<dbReference type="KEGG" id="smam:Mal15_36740"/>
<keyword evidence="1" id="KW-0677">Repeat</keyword>
<dbReference type="InterPro" id="IPR011990">
    <property type="entry name" value="TPR-like_helical_dom_sf"/>
</dbReference>
<evidence type="ECO:0000256" key="1">
    <source>
        <dbReference type="ARBA" id="ARBA00022737"/>
    </source>
</evidence>
<dbReference type="RefSeq" id="WP_167546881.1">
    <property type="nucleotide sequence ID" value="NZ_CP036264.1"/>
</dbReference>
<feature type="repeat" description="TPR" evidence="3">
    <location>
        <begin position="1180"/>
        <end position="1213"/>
    </location>
</feature>
<keyword evidence="7" id="KW-1185">Reference proteome</keyword>
<accession>A0A5B9MET5</accession>
<gene>
    <name evidence="6" type="ORF">Mal15_36740</name>
</gene>
<keyword evidence="2 3" id="KW-0802">TPR repeat</keyword>
<dbReference type="PANTHER" id="PTHR44858">
    <property type="entry name" value="TETRATRICOPEPTIDE REPEAT PROTEIN 6"/>
    <property type="match status" value="1"/>
</dbReference>
<feature type="repeat" description="TPR" evidence="3">
    <location>
        <begin position="1516"/>
        <end position="1549"/>
    </location>
</feature>
<proteinExistence type="predicted"/>
<reference evidence="6 7" key="1">
    <citation type="submission" date="2019-02" db="EMBL/GenBank/DDBJ databases">
        <title>Planctomycetal bacteria perform biofilm scaping via a novel small molecule.</title>
        <authorList>
            <person name="Jeske O."/>
            <person name="Boedeker C."/>
            <person name="Wiegand S."/>
            <person name="Breitling P."/>
            <person name="Kallscheuer N."/>
            <person name="Jogler M."/>
            <person name="Rohde M."/>
            <person name="Petersen J."/>
            <person name="Medema M.H."/>
            <person name="Surup F."/>
            <person name="Jogler C."/>
        </authorList>
    </citation>
    <scope>NUCLEOTIDE SEQUENCE [LARGE SCALE GENOMIC DNA]</scope>
    <source>
        <strain evidence="6 7">Mal15</strain>
    </source>
</reference>
<evidence type="ECO:0000256" key="2">
    <source>
        <dbReference type="ARBA" id="ARBA00022803"/>
    </source>
</evidence>
<dbReference type="Pfam" id="PF13176">
    <property type="entry name" value="TPR_7"/>
    <property type="match status" value="2"/>
</dbReference>
<evidence type="ECO:0000256" key="3">
    <source>
        <dbReference type="PROSITE-ProRule" id="PRU00339"/>
    </source>
</evidence>
<evidence type="ECO:0000256" key="4">
    <source>
        <dbReference type="SAM" id="Coils"/>
    </source>
</evidence>
<dbReference type="PANTHER" id="PTHR44858:SF1">
    <property type="entry name" value="UDP-N-ACETYLGLUCOSAMINE--PEPTIDE N-ACETYLGLUCOSAMINYLTRANSFERASE SPINDLY-RELATED"/>
    <property type="match status" value="1"/>
</dbReference>
<dbReference type="EMBL" id="CP036264">
    <property type="protein sequence ID" value="QEF99608.1"/>
    <property type="molecule type" value="Genomic_DNA"/>
</dbReference>
<dbReference type="PROSITE" id="PS50005">
    <property type="entry name" value="TPR"/>
    <property type="match status" value="4"/>
</dbReference>
<feature type="transmembrane region" description="Helical" evidence="5">
    <location>
        <begin position="35"/>
        <end position="56"/>
    </location>
</feature>
<keyword evidence="5" id="KW-1133">Transmembrane helix</keyword>
<evidence type="ECO:0000313" key="7">
    <source>
        <dbReference type="Proteomes" id="UP000321353"/>
    </source>
</evidence>
<sequence>MGTSTTSPPTPDSISEFHEKKLKNRREEWQVNQRLAVISALTFAGILLLGAASYFYNSRAIAGTLRMQAEQAAADGDLKEELRWWSRYLMIVPDDTDVILRQAFAADDAAEKASSDDFPDALADARRQLSESLALLPKSLADEQLEIRKRLIRRLVQAGGYWFREAEHQIVDELDADPDDAFANKALAFALYGQHKSDLAGRKTPQSPRVDTYWHWLADQNPLLVLRRAAPLSSEGELDLIGCLLEMSRTNPEFIRENDSIAAIARRQPSRVQQWLQEIGDRDQVIRQSLVALRTLNTGRANLLLYSYGVRGDEADQKDAESLLMRSAPDAAARLQKLIADGDATPDSETSSDAVTAPVDERKLLRQVPSQYWDYELLMNAARLASSKAFGETTAESNAENGSGGQADQNRLGELASQWFETLMDSDLPEVTAGMRESTFHFAGLHALTMGDDGLALQIWRRGLKEIDGNNLDLNSVIVMQLAQSAGTDAELQAAHEAVDSFGRAIDAEKNRLLLSTTRELSQAKRNQMVREIDMAMWRYNVASAELSTRGARGTKEISAAIDQLEQALKSDAAVTPREKALVASNLAAFYTRMEMWDQAAHVLSIALELMPNDLELRARAGQAWAKAGNHQRAAENWRFVSGSNQLDVRVRAAKAEFDVQLQTPPDARDFSRLRTMTSRLQQDLDKVLAEKNSSTENADDEIAELESTVRLLALSVPPEGGSLEKHLASRTHALNVDRLADELPDSAQVQGYAAERLAAIDLVDRAEQRLVEMEAILGIDALPVLMVRARIDAARGKPAEAAKRLLGKAGSSPQEQVRIAHAASALFLMANDMKNSYEALQRVPEDHRLPVDFYRLYRLADQLASSAPEASEAASYRKQAEQWTDKLRLMKSTGDEGSRSADPGSYWRMIVVEQEMSELRDVDGTISRNDPKVRELTELLDEILVQRPHWGRALSMQGQLLAVLGRSEEAVEQLRTGIAAGDRTYETRQLLLEQLVKLGRGDEVYGELKKLANPLPAVASLYSTSDIREDLGRGDLLAAVDRARKSIEDHPNDMFPLAVFAQVSSAAVDLHRQARSLGNESEMLSKEQEIALIDEAREALKKAESLSQENEFVIAEAALQLEFRHGTPEAIDATWARIEQSSLPSHQRAVLHARYLLSKGDLDGAIEKLDLSNQMMPSISKLLQLAQLYQTQNRSSELIETLRRAVRLAPDREDVRTELAKALVIHAAADTDWDEVESLLQDGSRSIANSRFLYAVLLSARGGEEELQQALAISRELSADEQVSNHGADALQFSVLHKLIEQLDSSDTTEESTLRDRYLDEMRQVARHLSEAENASSVDLHRYAAFLLQYGNDDDLESVKSIAIRLRAVPDGIVASLDLLIRYSQRSGNFDDVSRVVQDWATKVKSEQSGLRPGEVESTAGRVLMRFELNEEALDWYKNAYELNPDAVGSYVIALGASQQHHKAAEIAAAHYEKHGDVTSARLLVETLLAANSIRSITKHSALVISSIKRHDRDAPLLEGVATLLTQQGKPEEAVKLYHRVLALDPLRVRSLNNIAMAYAEIPGMAVEGITPIDRALKLTRRNPELLDTKGFVLMKAGRVNEALEVFDEAIQSVGGSEPRYQFHKILAFKALGRDKDAQQLWKQLDVKALDLNGLTKEEQKQLQEMVDNSQTLQVN</sequence>
<keyword evidence="5" id="KW-0812">Transmembrane</keyword>
<dbReference type="SUPFAM" id="SSF48452">
    <property type="entry name" value="TPR-like"/>
    <property type="match status" value="3"/>
</dbReference>
<feature type="repeat" description="TPR" evidence="3">
    <location>
        <begin position="581"/>
        <end position="614"/>
    </location>
</feature>
<dbReference type="InterPro" id="IPR019734">
    <property type="entry name" value="TPR_rpt"/>
</dbReference>
<dbReference type="Gene3D" id="1.25.40.10">
    <property type="entry name" value="Tetratricopeptide repeat domain"/>
    <property type="match status" value="3"/>
</dbReference>
<dbReference type="SMART" id="SM00028">
    <property type="entry name" value="TPR"/>
    <property type="match status" value="6"/>
</dbReference>
<feature type="coiled-coil region" evidence="4">
    <location>
        <begin position="1087"/>
        <end position="1117"/>
    </location>
</feature>